<name>A0A381XT65_9ZZZZ</name>
<proteinExistence type="predicted"/>
<protein>
    <submittedName>
        <fullName evidence="1">Uncharacterized protein</fullName>
    </submittedName>
</protein>
<dbReference type="AlphaFoldDB" id="A0A381XT65"/>
<accession>A0A381XT65</accession>
<evidence type="ECO:0000313" key="1">
    <source>
        <dbReference type="EMBL" id="SVA67969.1"/>
    </source>
</evidence>
<sequence length="46" mass="4943">VFLVETEESRTLDMAPPVVDALRDLSVALARLADALDEASSISLEL</sequence>
<reference evidence="1" key="1">
    <citation type="submission" date="2018-05" db="EMBL/GenBank/DDBJ databases">
        <authorList>
            <person name="Lanie J.A."/>
            <person name="Ng W.-L."/>
            <person name="Kazmierczak K.M."/>
            <person name="Andrzejewski T.M."/>
            <person name="Davidsen T.M."/>
            <person name="Wayne K.J."/>
            <person name="Tettelin H."/>
            <person name="Glass J.I."/>
            <person name="Rusch D."/>
            <person name="Podicherti R."/>
            <person name="Tsui H.-C.T."/>
            <person name="Winkler M.E."/>
        </authorList>
    </citation>
    <scope>NUCLEOTIDE SEQUENCE</scope>
</reference>
<feature type="non-terminal residue" evidence="1">
    <location>
        <position position="1"/>
    </location>
</feature>
<dbReference type="EMBL" id="UINC01016303">
    <property type="protein sequence ID" value="SVA67969.1"/>
    <property type="molecule type" value="Genomic_DNA"/>
</dbReference>
<organism evidence="1">
    <name type="scientific">marine metagenome</name>
    <dbReference type="NCBI Taxonomy" id="408172"/>
    <lineage>
        <taxon>unclassified sequences</taxon>
        <taxon>metagenomes</taxon>
        <taxon>ecological metagenomes</taxon>
    </lineage>
</organism>
<gene>
    <name evidence="1" type="ORF">METZ01_LOCUS120823</name>
</gene>